<dbReference type="GeneID" id="9475579"/>
<dbReference type="EMBL" id="DS028157">
    <property type="protein sequence ID" value="EEY64525.1"/>
    <property type="molecule type" value="Genomic_DNA"/>
</dbReference>
<dbReference type="InParanoid" id="D0NSI0"/>
<gene>
    <name evidence="3" type="ORF">PITG_15770</name>
</gene>
<evidence type="ECO:0000313" key="3">
    <source>
        <dbReference type="EMBL" id="EEY64525.1"/>
    </source>
</evidence>
<proteinExistence type="predicted"/>
<keyword evidence="1" id="KW-0238">DNA-binding</keyword>
<dbReference type="PROSITE" id="PS51253">
    <property type="entry name" value="HTH_CENPB"/>
    <property type="match status" value="1"/>
</dbReference>
<dbReference type="OMA" id="TEPKHTI"/>
<dbReference type="AlphaFoldDB" id="D0NSI0"/>
<dbReference type="Proteomes" id="UP000006643">
    <property type="component" value="Unassembled WGS sequence"/>
</dbReference>
<dbReference type="GO" id="GO:0003677">
    <property type="term" value="F:DNA binding"/>
    <property type="evidence" value="ECO:0007669"/>
    <property type="project" value="UniProtKB-KW"/>
</dbReference>
<sequence length="205" mass="23810">MSGAGRKAEHHDLEKQLHGWIASRNTRGLLVKDKYIRLHALNIYRSMSSDGDAQRQPFAASSGWLDRFKQRYNLVSRRHTTTRTLPSDAKKVCLEFILNAQKIIRKHNIQPQNIINMNQVPRYFETEPKHTITTRVVPEGVLVDVNPTGMWNDTILLDHAKAVICKRKETQFYRQPVYACHATLFNEKLLQSYNIFVLLFSDLVH</sequence>
<keyword evidence="4" id="KW-1185">Reference proteome</keyword>
<dbReference type="Pfam" id="PF03221">
    <property type="entry name" value="HTH_Tnp_Tc5"/>
    <property type="match status" value="1"/>
</dbReference>
<dbReference type="HOGENOM" id="CLU_1339810_0_0_1"/>
<dbReference type="SMART" id="SM00674">
    <property type="entry name" value="CENPB"/>
    <property type="match status" value="1"/>
</dbReference>
<accession>D0NSI0</accession>
<evidence type="ECO:0000313" key="4">
    <source>
        <dbReference type="Proteomes" id="UP000006643"/>
    </source>
</evidence>
<evidence type="ECO:0000256" key="1">
    <source>
        <dbReference type="ARBA" id="ARBA00023125"/>
    </source>
</evidence>
<feature type="domain" description="HTH CENPB-type" evidence="2">
    <location>
        <begin position="1"/>
        <end position="78"/>
    </location>
</feature>
<dbReference type="KEGG" id="pif:PITG_15770"/>
<name>D0NSI0_PHYIT</name>
<reference evidence="4" key="1">
    <citation type="journal article" date="2009" name="Nature">
        <title>Genome sequence and analysis of the Irish potato famine pathogen Phytophthora infestans.</title>
        <authorList>
            <consortium name="The Broad Institute Genome Sequencing Platform"/>
            <person name="Haas B.J."/>
            <person name="Kamoun S."/>
            <person name="Zody M.C."/>
            <person name="Jiang R.H."/>
            <person name="Handsaker R.E."/>
            <person name="Cano L.M."/>
            <person name="Grabherr M."/>
            <person name="Kodira C.D."/>
            <person name="Raffaele S."/>
            <person name="Torto-Alalibo T."/>
            <person name="Bozkurt T.O."/>
            <person name="Ah-Fong A.M."/>
            <person name="Alvarado L."/>
            <person name="Anderson V.L."/>
            <person name="Armstrong M.R."/>
            <person name="Avrova A."/>
            <person name="Baxter L."/>
            <person name="Beynon J."/>
            <person name="Boevink P.C."/>
            <person name="Bollmann S.R."/>
            <person name="Bos J.I."/>
            <person name="Bulone V."/>
            <person name="Cai G."/>
            <person name="Cakir C."/>
            <person name="Carrington J.C."/>
            <person name="Chawner M."/>
            <person name="Conti L."/>
            <person name="Costanzo S."/>
            <person name="Ewan R."/>
            <person name="Fahlgren N."/>
            <person name="Fischbach M.A."/>
            <person name="Fugelstad J."/>
            <person name="Gilroy E.M."/>
            <person name="Gnerre S."/>
            <person name="Green P.J."/>
            <person name="Grenville-Briggs L.J."/>
            <person name="Griffith J."/>
            <person name="Grunwald N.J."/>
            <person name="Horn K."/>
            <person name="Horner N.R."/>
            <person name="Hu C.H."/>
            <person name="Huitema E."/>
            <person name="Jeong D.H."/>
            <person name="Jones A.M."/>
            <person name="Jones J.D."/>
            <person name="Jones R.W."/>
            <person name="Karlsson E.K."/>
            <person name="Kunjeti S.G."/>
            <person name="Lamour K."/>
            <person name="Liu Z."/>
            <person name="Ma L."/>
            <person name="Maclean D."/>
            <person name="Chibucos M.C."/>
            <person name="McDonald H."/>
            <person name="McWalters J."/>
            <person name="Meijer H.J."/>
            <person name="Morgan W."/>
            <person name="Morris P.F."/>
            <person name="Munro C.A."/>
            <person name="O'Neill K."/>
            <person name="Ospina-Giraldo M."/>
            <person name="Pinzon A."/>
            <person name="Pritchard L."/>
            <person name="Ramsahoye B."/>
            <person name="Ren Q."/>
            <person name="Restrepo S."/>
            <person name="Roy S."/>
            <person name="Sadanandom A."/>
            <person name="Savidor A."/>
            <person name="Schornack S."/>
            <person name="Schwartz D.C."/>
            <person name="Schumann U.D."/>
            <person name="Schwessinger B."/>
            <person name="Seyer L."/>
            <person name="Sharpe T."/>
            <person name="Silvar C."/>
            <person name="Song J."/>
            <person name="Studholme D.J."/>
            <person name="Sykes S."/>
            <person name="Thines M."/>
            <person name="van de Vondervoort P.J."/>
            <person name="Phuntumart V."/>
            <person name="Wawra S."/>
            <person name="Weide R."/>
            <person name="Win J."/>
            <person name="Young C."/>
            <person name="Zhou S."/>
            <person name="Fry W."/>
            <person name="Meyers B.C."/>
            <person name="van West P."/>
            <person name="Ristaino J."/>
            <person name="Govers F."/>
            <person name="Birch P.R."/>
            <person name="Whisson S.C."/>
            <person name="Judelson H.S."/>
            <person name="Nusbaum C."/>
        </authorList>
    </citation>
    <scope>NUCLEOTIDE SEQUENCE [LARGE SCALE GENOMIC DNA]</scope>
    <source>
        <strain evidence="4">T30-4</strain>
    </source>
</reference>
<evidence type="ECO:0000259" key="2">
    <source>
        <dbReference type="PROSITE" id="PS51253"/>
    </source>
</evidence>
<dbReference type="InterPro" id="IPR009057">
    <property type="entry name" value="Homeodomain-like_sf"/>
</dbReference>
<dbReference type="SUPFAM" id="SSF46689">
    <property type="entry name" value="Homeodomain-like"/>
    <property type="match status" value="1"/>
</dbReference>
<dbReference type="Gene3D" id="1.10.10.60">
    <property type="entry name" value="Homeodomain-like"/>
    <property type="match status" value="1"/>
</dbReference>
<dbReference type="InterPro" id="IPR006600">
    <property type="entry name" value="HTH_CenpB_DNA-bd_dom"/>
</dbReference>
<dbReference type="eggNOG" id="KOG3105">
    <property type="taxonomic scope" value="Eukaryota"/>
</dbReference>
<dbReference type="VEuPathDB" id="FungiDB:PITG_15770"/>
<dbReference type="OrthoDB" id="127335at2759"/>
<protein>
    <recommendedName>
        <fullName evidence="2">HTH CENPB-type domain-containing protein</fullName>
    </recommendedName>
</protein>
<organism evidence="3 4">
    <name type="scientific">Phytophthora infestans (strain T30-4)</name>
    <name type="common">Potato late blight agent</name>
    <dbReference type="NCBI Taxonomy" id="403677"/>
    <lineage>
        <taxon>Eukaryota</taxon>
        <taxon>Sar</taxon>
        <taxon>Stramenopiles</taxon>
        <taxon>Oomycota</taxon>
        <taxon>Peronosporomycetes</taxon>
        <taxon>Peronosporales</taxon>
        <taxon>Peronosporaceae</taxon>
        <taxon>Phytophthora</taxon>
    </lineage>
</organism>
<dbReference type="RefSeq" id="XP_002898028.1">
    <property type="nucleotide sequence ID" value="XM_002897982.1"/>
</dbReference>